<dbReference type="OrthoDB" id="9780216at2"/>
<keyword evidence="1" id="KW-0446">Lipid-binding</keyword>
<dbReference type="GeneID" id="78477013"/>
<dbReference type="InterPro" id="IPR050270">
    <property type="entry name" value="DegV_domain_contain"/>
</dbReference>
<sequence>MIHIVSDSSTLYSPAQAAAAGFHCVPLSVCVNDETYRDYDEITPRAMADACRKGAKVSSSQPAVGEKTELYSHLLENPDDTVLDITIADGLSGTYATACMARDLSEDPGRITVFNSRALGGPQRLMVETAVRMRNAGHSLEEILAVLLKMAESDVSTVTVSDLHFLADGGRIPKGLAAVGSMLRVLPTVVRREDGQSLDTLAVSRTWKGAFGKVAAAFDKKGMDASNVIYILHADCEENAAKARSSFAARYPDSDIVVLDLCPMFMVHGGPGCLALETVKKA</sequence>
<dbReference type="SUPFAM" id="SSF82549">
    <property type="entry name" value="DAK1/DegV-like"/>
    <property type="match status" value="1"/>
</dbReference>
<dbReference type="PROSITE" id="PS51482">
    <property type="entry name" value="DEGV"/>
    <property type="match status" value="1"/>
</dbReference>
<dbReference type="Gene3D" id="3.30.1180.10">
    <property type="match status" value="1"/>
</dbReference>
<dbReference type="NCBIfam" id="TIGR00762">
    <property type="entry name" value="DegV"/>
    <property type="match status" value="1"/>
</dbReference>
<keyword evidence="3" id="KW-1185">Reference proteome</keyword>
<dbReference type="RefSeq" id="WP_067554087.1">
    <property type="nucleotide sequence ID" value="NZ_CAMTBT010000118.1"/>
</dbReference>
<dbReference type="Proteomes" id="UP000069771">
    <property type="component" value="Chromosome"/>
</dbReference>
<organism evidence="2 3">
    <name type="scientific">Faecalibaculum rodentium</name>
    <dbReference type="NCBI Taxonomy" id="1702221"/>
    <lineage>
        <taxon>Bacteria</taxon>
        <taxon>Bacillati</taxon>
        <taxon>Bacillota</taxon>
        <taxon>Erysipelotrichia</taxon>
        <taxon>Erysipelotrichales</taxon>
        <taxon>Erysipelotrichaceae</taxon>
        <taxon>Faecalibaculum</taxon>
    </lineage>
</organism>
<evidence type="ECO:0000256" key="1">
    <source>
        <dbReference type="ARBA" id="ARBA00023121"/>
    </source>
</evidence>
<dbReference type="PANTHER" id="PTHR33434">
    <property type="entry name" value="DEGV DOMAIN-CONTAINING PROTEIN DR_1986-RELATED"/>
    <property type="match status" value="1"/>
</dbReference>
<proteinExistence type="predicted"/>
<protein>
    <recommendedName>
        <fullName evidence="4">DegV family protein</fullName>
    </recommendedName>
</protein>
<name>A0A140DRE4_9FIRM</name>
<dbReference type="PANTHER" id="PTHR33434:SF2">
    <property type="entry name" value="FATTY ACID-BINDING PROTEIN TM_1468"/>
    <property type="match status" value="1"/>
</dbReference>
<dbReference type="InterPro" id="IPR043168">
    <property type="entry name" value="DegV_C"/>
</dbReference>
<evidence type="ECO:0000313" key="3">
    <source>
        <dbReference type="Proteomes" id="UP000069771"/>
    </source>
</evidence>
<dbReference type="AlphaFoldDB" id="A0A140DRE4"/>
<gene>
    <name evidence="2" type="ORF">AALO17_00870</name>
</gene>
<reference evidence="2 3" key="1">
    <citation type="journal article" date="2016" name="Gut Pathog.">
        <title>Whole genome sequencing of "Faecalibaculum rodentium" ALO17, isolated from C57BL/6J laboratory mouse feces.</title>
        <authorList>
            <person name="Lim S."/>
            <person name="Chang D.H."/>
            <person name="Ahn S."/>
            <person name="Kim B.C."/>
        </authorList>
    </citation>
    <scope>NUCLEOTIDE SEQUENCE [LARGE SCALE GENOMIC DNA]</scope>
    <source>
        <strain evidence="2 3">Alo17</strain>
    </source>
</reference>
<evidence type="ECO:0008006" key="4">
    <source>
        <dbReference type="Google" id="ProtNLM"/>
    </source>
</evidence>
<dbReference type="InterPro" id="IPR003797">
    <property type="entry name" value="DegV"/>
</dbReference>
<dbReference type="GO" id="GO:0008289">
    <property type="term" value="F:lipid binding"/>
    <property type="evidence" value="ECO:0007669"/>
    <property type="project" value="UniProtKB-KW"/>
</dbReference>
<dbReference type="Gene3D" id="3.40.50.10170">
    <property type="match status" value="1"/>
</dbReference>
<dbReference type="Pfam" id="PF02645">
    <property type="entry name" value="DegV"/>
    <property type="match status" value="1"/>
</dbReference>
<dbReference type="KEGG" id="fro:AALO17_00870"/>
<accession>A0A140DRE4</accession>
<evidence type="ECO:0000313" key="2">
    <source>
        <dbReference type="EMBL" id="AMK53221.1"/>
    </source>
</evidence>
<dbReference type="STRING" id="1702221.AALO17_00870"/>
<dbReference type="EMBL" id="CP011391">
    <property type="protein sequence ID" value="AMK53221.1"/>
    <property type="molecule type" value="Genomic_DNA"/>
</dbReference>